<name>A0ABD0LPJ9_9CAEN</name>
<evidence type="ECO:0000313" key="6">
    <source>
        <dbReference type="EMBL" id="KAK7500949.1"/>
    </source>
</evidence>
<protein>
    <recommendedName>
        <fullName evidence="5">Ketoreductase domain-containing protein</fullName>
    </recommendedName>
</protein>
<evidence type="ECO:0000256" key="2">
    <source>
        <dbReference type="ARBA" id="ARBA00011881"/>
    </source>
</evidence>
<dbReference type="InterPro" id="IPR057326">
    <property type="entry name" value="KR_dom"/>
</dbReference>
<sequence length="244" mass="26014">MEIRFDGKRALVTGAGKGIGRDIAKALHKCGADTVALSRTQADLDSLKDECPGIQIVTQDLSDWTGTRNTVSDLGNFDLLVNNAAVARRASFLEYQEKDIDITFDTNFKAVFNVTQVIARGMVERGTGGAIVNISSIAATRAFNSACAYAPSKAALDSLTQVLALELGPKKVRVNSVLPTGVMTDMGRKGLSDPDMVKPFIARTPLGRFAEVEEVTNAVLFLLSDKAAMINGTMLPVDGGYLAN</sequence>
<dbReference type="SUPFAM" id="SSF51735">
    <property type="entry name" value="NAD(P)-binding Rossmann-fold domains"/>
    <property type="match status" value="1"/>
</dbReference>
<evidence type="ECO:0000313" key="7">
    <source>
        <dbReference type="Proteomes" id="UP001519460"/>
    </source>
</evidence>
<dbReference type="AlphaFoldDB" id="A0ABD0LPJ9"/>
<evidence type="ECO:0000256" key="3">
    <source>
        <dbReference type="ARBA" id="ARBA00022857"/>
    </source>
</evidence>
<evidence type="ECO:0000259" key="5">
    <source>
        <dbReference type="SMART" id="SM00822"/>
    </source>
</evidence>
<dbReference type="PRINTS" id="PR00080">
    <property type="entry name" value="SDRFAMILY"/>
</dbReference>
<dbReference type="InterPro" id="IPR051737">
    <property type="entry name" value="L-xylulose/Carbonyl_redctase"/>
</dbReference>
<dbReference type="PANTHER" id="PTHR44252:SF3">
    <property type="entry name" value="D-ERYTHRULOSE REDUCTASE-RELATED"/>
    <property type="match status" value="1"/>
</dbReference>
<dbReference type="PANTHER" id="PTHR44252">
    <property type="entry name" value="D-ERYTHRULOSE REDUCTASE"/>
    <property type="match status" value="1"/>
</dbReference>
<dbReference type="Proteomes" id="UP001519460">
    <property type="component" value="Unassembled WGS sequence"/>
</dbReference>
<dbReference type="InterPro" id="IPR002347">
    <property type="entry name" value="SDR_fam"/>
</dbReference>
<comment type="similarity">
    <text evidence="1">Belongs to the short-chain dehydrogenases/reductases (SDR) family.</text>
</comment>
<evidence type="ECO:0000256" key="1">
    <source>
        <dbReference type="ARBA" id="ARBA00006484"/>
    </source>
</evidence>
<comment type="subunit">
    <text evidence="2">Homotetramer.</text>
</comment>
<dbReference type="EMBL" id="JACVVK020000034">
    <property type="protein sequence ID" value="KAK7500949.1"/>
    <property type="molecule type" value="Genomic_DNA"/>
</dbReference>
<keyword evidence="7" id="KW-1185">Reference proteome</keyword>
<dbReference type="InterPro" id="IPR036291">
    <property type="entry name" value="NAD(P)-bd_dom_sf"/>
</dbReference>
<feature type="domain" description="Ketoreductase" evidence="5">
    <location>
        <begin position="8"/>
        <end position="186"/>
    </location>
</feature>
<dbReference type="Pfam" id="PF13561">
    <property type="entry name" value="adh_short_C2"/>
    <property type="match status" value="1"/>
</dbReference>
<organism evidence="6 7">
    <name type="scientific">Batillaria attramentaria</name>
    <dbReference type="NCBI Taxonomy" id="370345"/>
    <lineage>
        <taxon>Eukaryota</taxon>
        <taxon>Metazoa</taxon>
        <taxon>Spiralia</taxon>
        <taxon>Lophotrochozoa</taxon>
        <taxon>Mollusca</taxon>
        <taxon>Gastropoda</taxon>
        <taxon>Caenogastropoda</taxon>
        <taxon>Sorbeoconcha</taxon>
        <taxon>Cerithioidea</taxon>
        <taxon>Batillariidae</taxon>
        <taxon>Batillaria</taxon>
    </lineage>
</organism>
<dbReference type="GO" id="GO:0016616">
    <property type="term" value="F:oxidoreductase activity, acting on the CH-OH group of donors, NAD or NADP as acceptor"/>
    <property type="evidence" value="ECO:0007669"/>
    <property type="project" value="UniProtKB-ARBA"/>
</dbReference>
<evidence type="ECO:0000256" key="4">
    <source>
        <dbReference type="ARBA" id="ARBA00023002"/>
    </source>
</evidence>
<comment type="caution">
    <text evidence="6">The sequence shown here is derived from an EMBL/GenBank/DDBJ whole genome shotgun (WGS) entry which is preliminary data.</text>
</comment>
<gene>
    <name evidence="6" type="ORF">BaRGS_00007829</name>
</gene>
<dbReference type="PRINTS" id="PR00081">
    <property type="entry name" value="GDHRDH"/>
</dbReference>
<dbReference type="FunFam" id="3.40.50.720:FF:000214">
    <property type="entry name" value="L-xylulose reductase"/>
    <property type="match status" value="1"/>
</dbReference>
<dbReference type="Gene3D" id="3.40.50.720">
    <property type="entry name" value="NAD(P)-binding Rossmann-like Domain"/>
    <property type="match status" value="1"/>
</dbReference>
<reference evidence="6 7" key="1">
    <citation type="journal article" date="2023" name="Sci. Data">
        <title>Genome assembly of the Korean intertidal mud-creeper Batillaria attramentaria.</title>
        <authorList>
            <person name="Patra A.K."/>
            <person name="Ho P.T."/>
            <person name="Jun S."/>
            <person name="Lee S.J."/>
            <person name="Kim Y."/>
            <person name="Won Y.J."/>
        </authorList>
    </citation>
    <scope>NUCLEOTIDE SEQUENCE [LARGE SCALE GENOMIC DNA]</scope>
    <source>
        <strain evidence="6">Wonlab-2016</strain>
    </source>
</reference>
<dbReference type="SMART" id="SM00822">
    <property type="entry name" value="PKS_KR"/>
    <property type="match status" value="1"/>
</dbReference>
<proteinExistence type="inferred from homology"/>
<accession>A0ABD0LPJ9</accession>
<keyword evidence="4" id="KW-0560">Oxidoreductase</keyword>
<keyword evidence="3" id="KW-0521">NADP</keyword>